<geneLocation type="plasmid" evidence="2">
    <name>pZY2</name>
</geneLocation>
<sequence>MIFYMFININEVLKLTTITMTKKIEVYVDGSQEERDSFFDFFWKNSREYVKALNLVYKQLMFEELIKDAIKEMDQGYAEREESIQNRIEKLAYTDPIDQKKLDKAKAELSKLRNEKNKEAREILTQAIGLKSQTRTRDVAKKLDFDFGDFVDSANMKASKDFGNDFIGIVTGQRTPRIYKNRNKYGLLPFRGRDIKIHKDDKFYIYLPKGFRFKVNLGSKPRKARDVASVLQHIMDGDYKLNQSNLIFDGRKLFFNLTISFEKSYNEMEFKKGNELIVNFADLCSGECLINDKSVMSFGDSQYIRNFKSKILAMKSKEQSRGVFSKGGHGRKRKLDQDRWEAIKKRESNFVKTYNNQCSAKIVKTAIRNKAQIIRIIEPDKAYGEWAYYQLKEQLVNKGKRYGIEVRS</sequence>
<dbReference type="EMBL" id="CP039730">
    <property type="protein sequence ID" value="QHT44776.1"/>
    <property type="molecule type" value="Genomic_DNA"/>
</dbReference>
<evidence type="ECO:0000313" key="1">
    <source>
        <dbReference type="EMBL" id="PZM51342.1"/>
    </source>
</evidence>
<dbReference type="Proteomes" id="UP000249070">
    <property type="component" value="Unassembled WGS sequence"/>
</dbReference>
<organism evidence="2">
    <name type="scientific">Enterococcus faecium</name>
    <name type="common">Streptococcus faecium</name>
    <dbReference type="NCBI Taxonomy" id="1352"/>
    <lineage>
        <taxon>Bacteria</taxon>
        <taxon>Bacillati</taxon>
        <taxon>Bacillota</taxon>
        <taxon>Bacilli</taxon>
        <taxon>Lactobacillales</taxon>
        <taxon>Enterococcaceae</taxon>
        <taxon>Enterococcus</taxon>
    </lineage>
</organism>
<reference evidence="2" key="2">
    <citation type="journal article" date="2020" name="J. Antimicrob. Chemother.">
        <title>Tandem amplification of the vanM gene cluster drives vancomycin resistance in vancomycin-variable enterococci.</title>
        <authorList>
            <person name="Sun L."/>
            <person name="Chen Y."/>
            <person name="Hua X."/>
            <person name="Chen Y."/>
            <person name="Hong J."/>
            <person name="Wu X."/>
            <person name="Jiang Y."/>
            <person name="van Schaik W."/>
            <person name="Qu T."/>
            <person name="Yu Y."/>
        </authorList>
    </citation>
    <scope>NUCLEOTIDE SEQUENCE [LARGE SCALE GENOMIC DNA]</scope>
    <source>
        <strain evidence="2">ZY2</strain>
        <plasmid evidence="2">pZY2</plasmid>
    </source>
</reference>
<dbReference type="RefSeq" id="WP_002350689.1">
    <property type="nucleotide sequence ID" value="NZ_AP026773.1"/>
</dbReference>
<evidence type="ECO:0000313" key="3">
    <source>
        <dbReference type="Proteomes" id="UP000249070"/>
    </source>
</evidence>
<name>A0A2G0JPB4_ENTFC</name>
<gene>
    <name evidence="1" type="ORF">DKP91_16840</name>
    <name evidence="2" type="ORF">FCF09_13905</name>
</gene>
<dbReference type="AlphaFoldDB" id="A0A2G0JPB4"/>
<keyword evidence="2" id="KW-0614">Plasmid</keyword>
<reference evidence="1 3" key="1">
    <citation type="submission" date="2018-05" db="EMBL/GenBank/DDBJ databases">
        <title>Vancomycin-resistant Enterococcus faecium strain from Chelyabinsk, Russia.</title>
        <authorList>
            <person name="Gostev V."/>
            <person name="Goncharov A."/>
            <person name="Kolodzhieva V."/>
            <person name="Suvorov A."/>
            <person name="Sidorenko S."/>
            <person name="Zueva L."/>
        </authorList>
    </citation>
    <scope>NUCLEOTIDE SEQUENCE [LARGE SCALE GENOMIC DNA]</scope>
    <source>
        <strain evidence="1 3">20</strain>
    </source>
</reference>
<accession>A0A2G0JPB4</accession>
<dbReference type="EMBL" id="QHGU01000263">
    <property type="protein sequence ID" value="PZM51342.1"/>
    <property type="molecule type" value="Genomic_DNA"/>
</dbReference>
<proteinExistence type="predicted"/>
<protein>
    <submittedName>
        <fullName evidence="2">Uncharacterized protein</fullName>
    </submittedName>
</protein>
<evidence type="ECO:0000313" key="2">
    <source>
        <dbReference type="EMBL" id="QHT44776.1"/>
    </source>
</evidence>